<gene>
    <name evidence="5" type="ordered locus">Cyan7822_2303</name>
</gene>
<dbReference type="RefSeq" id="WP_013322386.1">
    <property type="nucleotide sequence ID" value="NC_014501.1"/>
</dbReference>
<dbReference type="OrthoDB" id="9779738at2"/>
<dbReference type="AlphaFoldDB" id="E0UF29"/>
<accession>E0UF29</accession>
<dbReference type="EMBL" id="CP002198">
    <property type="protein sequence ID" value="ADN14281.1"/>
    <property type="molecule type" value="Genomic_DNA"/>
</dbReference>
<dbReference type="GO" id="GO:0008234">
    <property type="term" value="F:cysteine-type peptidase activity"/>
    <property type="evidence" value="ECO:0007669"/>
    <property type="project" value="UniProtKB-KW"/>
</dbReference>
<organism evidence="5 6">
    <name type="scientific">Gloeothece verrucosa (strain PCC 7822)</name>
    <name type="common">Cyanothece sp. (strain PCC 7822)</name>
    <dbReference type="NCBI Taxonomy" id="497965"/>
    <lineage>
        <taxon>Bacteria</taxon>
        <taxon>Bacillati</taxon>
        <taxon>Cyanobacteriota</taxon>
        <taxon>Cyanophyceae</taxon>
        <taxon>Oscillatoriophycideae</taxon>
        <taxon>Chroococcales</taxon>
        <taxon>Aphanothecaceae</taxon>
        <taxon>Gloeothece</taxon>
        <taxon>Gloeothece verrucosa</taxon>
    </lineage>
</organism>
<comment type="similarity">
    <text evidence="1">Belongs to the peptidase C15 family.</text>
</comment>
<evidence type="ECO:0000256" key="4">
    <source>
        <dbReference type="ARBA" id="ARBA00022807"/>
    </source>
</evidence>
<dbReference type="InterPro" id="IPR036440">
    <property type="entry name" value="Peptidase_C15-like_sf"/>
</dbReference>
<keyword evidence="2" id="KW-0645">Protease</keyword>
<dbReference type="KEGG" id="cyj:Cyan7822_2303"/>
<sequence length="181" mass="20461">MTKKILFTSFETWLPHQSSNASDDLLVIWQKEKKIVTDRDITFLRQLPVDIVRASERAITAIKNLSPDLIICCGMAESRYQLTLESNATNSNSQLETLIDLPSLISQLSHTAISHNAGKFVCEGLYYQVLQHLKQNHLKTPCLFVHVPVINTTHSSQILSDFQLIVDKVPVQEWGAELVPH</sequence>
<dbReference type="Gene3D" id="3.40.630.20">
    <property type="entry name" value="Peptidase C15, pyroglutamyl peptidase I-like"/>
    <property type="match status" value="2"/>
</dbReference>
<evidence type="ECO:0000313" key="6">
    <source>
        <dbReference type="Proteomes" id="UP000008206"/>
    </source>
</evidence>
<dbReference type="Pfam" id="PF01470">
    <property type="entry name" value="Peptidase_C15"/>
    <property type="match status" value="2"/>
</dbReference>
<dbReference type="GO" id="GO:0006508">
    <property type="term" value="P:proteolysis"/>
    <property type="evidence" value="ECO:0007669"/>
    <property type="project" value="UniProtKB-KW"/>
</dbReference>
<protein>
    <submittedName>
        <fullName evidence="5">Peptidase C15 pyroglutamyl peptidase I</fullName>
    </submittedName>
</protein>
<reference evidence="6" key="1">
    <citation type="journal article" date="2011" name="MBio">
        <title>Novel metabolic attributes of the genus Cyanothece, comprising a group of unicellular nitrogen-fixing Cyanobacteria.</title>
        <authorList>
            <person name="Bandyopadhyay A."/>
            <person name="Elvitigala T."/>
            <person name="Welsh E."/>
            <person name="Stockel J."/>
            <person name="Liberton M."/>
            <person name="Min H."/>
            <person name="Sherman L.A."/>
            <person name="Pakrasi H.B."/>
        </authorList>
    </citation>
    <scope>NUCLEOTIDE SEQUENCE [LARGE SCALE GENOMIC DNA]</scope>
    <source>
        <strain evidence="6">PCC 7822</strain>
    </source>
</reference>
<keyword evidence="6" id="KW-1185">Reference proteome</keyword>
<keyword evidence="3" id="KW-0378">Hydrolase</keyword>
<dbReference type="HOGENOM" id="CLU_126535_0_0_3"/>
<dbReference type="Proteomes" id="UP000008206">
    <property type="component" value="Chromosome"/>
</dbReference>
<dbReference type="eggNOG" id="COG2039">
    <property type="taxonomic scope" value="Bacteria"/>
</dbReference>
<dbReference type="PANTHER" id="PTHR23402">
    <property type="entry name" value="PROTEASE FAMILY C15 PYROGLUTAMYL-PEPTIDASE I-RELATED"/>
    <property type="match status" value="1"/>
</dbReference>
<evidence type="ECO:0000256" key="2">
    <source>
        <dbReference type="ARBA" id="ARBA00022670"/>
    </source>
</evidence>
<keyword evidence="4" id="KW-0788">Thiol protease</keyword>
<proteinExistence type="inferred from homology"/>
<dbReference type="InterPro" id="IPR016125">
    <property type="entry name" value="Peptidase_C15-like"/>
</dbReference>
<evidence type="ECO:0000313" key="5">
    <source>
        <dbReference type="EMBL" id="ADN14281.1"/>
    </source>
</evidence>
<name>E0UF29_GLOV7</name>
<dbReference type="PANTHER" id="PTHR23402:SF1">
    <property type="entry name" value="PYROGLUTAMYL-PEPTIDASE I"/>
    <property type="match status" value="1"/>
</dbReference>
<dbReference type="STRING" id="497965.Cyan7822_2303"/>
<dbReference type="SUPFAM" id="SSF53182">
    <property type="entry name" value="Pyrrolidone carboxyl peptidase (pyroglutamate aminopeptidase)"/>
    <property type="match status" value="1"/>
</dbReference>
<evidence type="ECO:0000256" key="1">
    <source>
        <dbReference type="ARBA" id="ARBA00006641"/>
    </source>
</evidence>
<evidence type="ECO:0000256" key="3">
    <source>
        <dbReference type="ARBA" id="ARBA00022801"/>
    </source>
</evidence>